<proteinExistence type="predicted"/>
<dbReference type="GO" id="GO:0034080">
    <property type="term" value="P:CENP-A containing chromatin assembly"/>
    <property type="evidence" value="ECO:0007669"/>
    <property type="project" value="TreeGrafter"/>
</dbReference>
<dbReference type="Proteomes" id="UP000033540">
    <property type="component" value="Unassembled WGS sequence"/>
</dbReference>
<dbReference type="STRING" id="1403190.A0A0F0I8J6"/>
<gene>
    <name evidence="5" type="ORF">P875_00065090</name>
</gene>
<feature type="compositionally biased region" description="Polar residues" evidence="3">
    <location>
        <begin position="442"/>
        <end position="453"/>
    </location>
</feature>
<comment type="caution">
    <text evidence="5">The sequence shown here is derived from an EMBL/GenBank/DDBJ whole genome shotgun (WGS) entry which is preliminary data.</text>
</comment>
<evidence type="ECO:0000259" key="4">
    <source>
        <dbReference type="Pfam" id="PF10516"/>
    </source>
</evidence>
<feature type="region of interest" description="Disordered" evidence="3">
    <location>
        <begin position="151"/>
        <end position="177"/>
    </location>
</feature>
<name>A0A0F0I8J6_ASPPU</name>
<sequence length="477" mass="52429">MAEYDHAEMSGAPLQSDNECMMAYLANLTERAAAKDAVKDFNAAAELYSEATELQAKLNGELSLDNADLLYSYGKSLYNVAVSKSDVLGSKVAGESQTQVHDPFTVNTFSSGTASGGDNLVQDATFNGLARKEVLPGKAQSQNVEDKPYFQFTGDENFDASDSDEDQSDGEEGAEEAEDDFANAFEVLDLARILYLKKLNATEEEHGKGKAADLPPYIKQIKERLADTYDLQAEISLEAERFTDAVTDLRTALDLRQSLFPMEDPSIAECHYKLSLALEFASVNKADDNPAGGKSDRMTNEQMRKEAASQMEKAIESCQVRMAQEQKILDNDSAMEEDKATAMKRKIANVKDIIADMEQRVSLNHPNLEFTSRNHGHLTGLQLVDLKRPPVSLEDKDEKNEAMLKGILGQIMGQPPSEQMVQLDKATKGANDLSAFVKRRSGGNQQLVSTQKRSAQESDQEGEVKRTRVGNRNGSPS</sequence>
<evidence type="ECO:0000256" key="3">
    <source>
        <dbReference type="SAM" id="MobiDB-lite"/>
    </source>
</evidence>
<dbReference type="EMBL" id="JZEE01000562">
    <property type="protein sequence ID" value="KJK63451.1"/>
    <property type="molecule type" value="Genomic_DNA"/>
</dbReference>
<keyword evidence="2" id="KW-0802">TPR repeat</keyword>
<organism evidence="5 6">
    <name type="scientific">Aspergillus parasiticus (strain ATCC 56775 / NRRL 5862 / SRRC 143 / SU-1)</name>
    <dbReference type="NCBI Taxonomy" id="1403190"/>
    <lineage>
        <taxon>Eukaryota</taxon>
        <taxon>Fungi</taxon>
        <taxon>Dikarya</taxon>
        <taxon>Ascomycota</taxon>
        <taxon>Pezizomycotina</taxon>
        <taxon>Eurotiomycetes</taxon>
        <taxon>Eurotiomycetidae</taxon>
        <taxon>Eurotiales</taxon>
        <taxon>Aspergillaceae</taxon>
        <taxon>Aspergillus</taxon>
        <taxon>Aspergillus subgen. Circumdati</taxon>
    </lineage>
</organism>
<dbReference type="InterPro" id="IPR011990">
    <property type="entry name" value="TPR-like_helical_dom_sf"/>
</dbReference>
<dbReference type="PANTHER" id="PTHR15081">
    <property type="entry name" value="NUCLEAR AUTOANTIGENIC SPERM PROTEIN NASP -RELATED"/>
    <property type="match status" value="1"/>
</dbReference>
<dbReference type="AlphaFoldDB" id="A0A0F0I8J6"/>
<accession>A0A0F0I8J6</accession>
<feature type="compositionally biased region" description="Acidic residues" evidence="3">
    <location>
        <begin position="156"/>
        <end position="177"/>
    </location>
</feature>
<feature type="region of interest" description="Disordered" evidence="3">
    <location>
        <begin position="438"/>
        <end position="477"/>
    </location>
</feature>
<dbReference type="GO" id="GO:0005654">
    <property type="term" value="C:nucleoplasm"/>
    <property type="evidence" value="ECO:0007669"/>
    <property type="project" value="TreeGrafter"/>
</dbReference>
<dbReference type="OrthoDB" id="5587616at2759"/>
<dbReference type="InterPro" id="IPR051730">
    <property type="entry name" value="NASP-like"/>
</dbReference>
<keyword evidence="1" id="KW-0677">Repeat</keyword>
<reference evidence="5 6" key="1">
    <citation type="submission" date="2015-02" db="EMBL/GenBank/DDBJ databases">
        <title>Draft genome sequence of Aspergillus parasiticus SU-1.</title>
        <authorList>
            <person name="Yu J."/>
            <person name="Fedorova N."/>
            <person name="Yin Y."/>
            <person name="Losada L."/>
            <person name="Zafar N."/>
            <person name="Taujale R."/>
            <person name="Ehrlich K.C."/>
            <person name="Bhatnagar D."/>
            <person name="Cleveland T.E."/>
            <person name="Bennett J.W."/>
            <person name="Nierman W.C."/>
        </authorList>
    </citation>
    <scope>NUCLEOTIDE SEQUENCE [LARGE SCALE GENOMIC DNA]</scope>
    <source>
        <strain evidence="6">ATCC 56775 / NRRL 5862 / SRRC 143 / SU-1</strain>
    </source>
</reference>
<dbReference type="InterPro" id="IPR019544">
    <property type="entry name" value="Tetratricopeptide_SHNi-TPR_dom"/>
</dbReference>
<evidence type="ECO:0000256" key="1">
    <source>
        <dbReference type="ARBA" id="ARBA00022737"/>
    </source>
</evidence>
<dbReference type="Pfam" id="PF10516">
    <property type="entry name" value="SHNi-TPR"/>
    <property type="match status" value="1"/>
</dbReference>
<evidence type="ECO:0000256" key="2">
    <source>
        <dbReference type="ARBA" id="ARBA00022803"/>
    </source>
</evidence>
<evidence type="ECO:0000313" key="6">
    <source>
        <dbReference type="Proteomes" id="UP000033540"/>
    </source>
</evidence>
<protein>
    <submittedName>
        <fullName evidence="5">SHNi-TPR</fullName>
    </submittedName>
</protein>
<feature type="domain" description="Tetratricopeptide SHNi-TPR" evidence="4">
    <location>
        <begin position="226"/>
        <end position="263"/>
    </location>
</feature>
<evidence type="ECO:0000313" key="5">
    <source>
        <dbReference type="EMBL" id="KJK63451.1"/>
    </source>
</evidence>
<dbReference type="GO" id="GO:0006335">
    <property type="term" value="P:DNA replication-dependent chromatin assembly"/>
    <property type="evidence" value="ECO:0007669"/>
    <property type="project" value="TreeGrafter"/>
</dbReference>
<dbReference type="SUPFAM" id="SSF48452">
    <property type="entry name" value="TPR-like"/>
    <property type="match status" value="1"/>
</dbReference>
<dbReference type="Gene3D" id="1.25.40.10">
    <property type="entry name" value="Tetratricopeptide repeat domain"/>
    <property type="match status" value="1"/>
</dbReference>
<dbReference type="GO" id="GO:0042393">
    <property type="term" value="F:histone binding"/>
    <property type="evidence" value="ECO:0007669"/>
    <property type="project" value="TreeGrafter"/>
</dbReference>
<dbReference type="PANTHER" id="PTHR15081:SF1">
    <property type="entry name" value="NUCLEAR AUTOANTIGENIC SPERM PROTEIN"/>
    <property type="match status" value="1"/>
</dbReference>